<dbReference type="Gene3D" id="2.60.40.10">
    <property type="entry name" value="Immunoglobulins"/>
    <property type="match status" value="1"/>
</dbReference>
<evidence type="ECO:0000256" key="12">
    <source>
        <dbReference type="ARBA" id="ARBA00023180"/>
    </source>
</evidence>
<comment type="subcellular location">
    <subcellularLocation>
        <location evidence="2">Cell membrane</location>
    </subcellularLocation>
    <subcellularLocation>
        <location evidence="1">Early endosome membrane</location>
        <topology evidence="1">Single-pass type I membrane protein</topology>
    </subcellularLocation>
    <subcellularLocation>
        <location evidence="3">Golgi apparatus membrane</location>
        <topology evidence="3">Single-pass type I membrane protein</topology>
    </subcellularLocation>
    <subcellularLocation>
        <location evidence="13">Late endosome membrane</location>
        <topology evidence="13">Single-pass type I membrane protein</topology>
    </subcellularLocation>
</comment>
<evidence type="ECO:0000256" key="14">
    <source>
        <dbReference type="RuleBase" id="RU004439"/>
    </source>
</evidence>
<dbReference type="GO" id="GO:0031902">
    <property type="term" value="C:late endosome membrane"/>
    <property type="evidence" value="ECO:0007669"/>
    <property type="project" value="UniProtKB-SubCell"/>
</dbReference>
<dbReference type="GO" id="GO:0002474">
    <property type="term" value="P:antigen processing and presentation of peptide antigen via MHC class I"/>
    <property type="evidence" value="ECO:0007669"/>
    <property type="project" value="UniProtKB-KW"/>
</dbReference>
<dbReference type="FunFam" id="2.60.40.10:FF:000204">
    <property type="entry name" value="Major histocompatibility complex, class I-related protein"/>
    <property type="match status" value="1"/>
</dbReference>
<evidence type="ECO:0000256" key="11">
    <source>
        <dbReference type="ARBA" id="ARBA00023157"/>
    </source>
</evidence>
<dbReference type="GO" id="GO:0031901">
    <property type="term" value="C:early endosome membrane"/>
    <property type="evidence" value="ECO:0007669"/>
    <property type="project" value="UniProtKB-SubCell"/>
</dbReference>
<dbReference type="InterPro" id="IPR050208">
    <property type="entry name" value="MHC_class-I_related"/>
</dbReference>
<evidence type="ECO:0000256" key="6">
    <source>
        <dbReference type="ARBA" id="ARBA00022692"/>
    </source>
</evidence>
<feature type="transmembrane region" description="Helical" evidence="15">
    <location>
        <begin position="304"/>
        <end position="327"/>
    </location>
</feature>
<keyword evidence="11" id="KW-1015">Disulfide bond</keyword>
<evidence type="ECO:0000256" key="15">
    <source>
        <dbReference type="SAM" id="Phobius"/>
    </source>
</evidence>
<evidence type="ECO:0000313" key="18">
    <source>
        <dbReference type="Proteomes" id="UP000515140"/>
    </source>
</evidence>
<keyword evidence="12" id="KW-0325">Glycoprotein</keyword>
<evidence type="ECO:0000256" key="8">
    <source>
        <dbReference type="ARBA" id="ARBA00022859"/>
    </source>
</evidence>
<dbReference type="GO" id="GO:0006955">
    <property type="term" value="P:immune response"/>
    <property type="evidence" value="ECO:0007669"/>
    <property type="project" value="TreeGrafter"/>
</dbReference>
<dbReference type="PANTHER" id="PTHR16675">
    <property type="entry name" value="MHC CLASS I-RELATED"/>
    <property type="match status" value="1"/>
</dbReference>
<dbReference type="RefSeq" id="XP_020818807.1">
    <property type="nucleotide sequence ID" value="XM_020963148.1"/>
</dbReference>
<dbReference type="Pfam" id="PF07654">
    <property type="entry name" value="C1-set"/>
    <property type="match status" value="1"/>
</dbReference>
<evidence type="ECO:0000256" key="2">
    <source>
        <dbReference type="ARBA" id="ARBA00004236"/>
    </source>
</evidence>
<dbReference type="InterPro" id="IPR001039">
    <property type="entry name" value="MHC_I_a_a1/a2"/>
</dbReference>
<gene>
    <name evidence="19" type="primary">LOC110192119</name>
</gene>
<dbReference type="InterPro" id="IPR037055">
    <property type="entry name" value="MHC_I-like_Ag-recog_sf"/>
</dbReference>
<dbReference type="InParanoid" id="A0A6P5I939"/>
<dbReference type="AlphaFoldDB" id="A0A6P5I939"/>
<keyword evidence="9 15" id="KW-1133">Transmembrane helix</keyword>
<dbReference type="InterPro" id="IPR013783">
    <property type="entry name" value="Ig-like_fold"/>
</dbReference>
<keyword evidence="18" id="KW-1185">Reference proteome</keyword>
<keyword evidence="10 15" id="KW-0472">Membrane</keyword>
<dbReference type="KEGG" id="pcw:110192119"/>
<feature type="domain" description="Ig-like" evidence="17">
    <location>
        <begin position="205"/>
        <end position="291"/>
    </location>
</feature>
<organism evidence="18 19">
    <name type="scientific">Phascolarctos cinereus</name>
    <name type="common">Koala</name>
    <dbReference type="NCBI Taxonomy" id="38626"/>
    <lineage>
        <taxon>Eukaryota</taxon>
        <taxon>Metazoa</taxon>
        <taxon>Chordata</taxon>
        <taxon>Craniata</taxon>
        <taxon>Vertebrata</taxon>
        <taxon>Euteleostomi</taxon>
        <taxon>Mammalia</taxon>
        <taxon>Metatheria</taxon>
        <taxon>Diprotodontia</taxon>
        <taxon>Phascolarctidae</taxon>
        <taxon>Phascolarctos</taxon>
    </lineage>
</organism>
<dbReference type="Pfam" id="PF00129">
    <property type="entry name" value="MHC_I"/>
    <property type="match status" value="1"/>
</dbReference>
<dbReference type="SUPFAM" id="SSF54452">
    <property type="entry name" value="MHC antigen-recognition domain"/>
    <property type="match status" value="1"/>
</dbReference>
<dbReference type="GeneID" id="110192119"/>
<dbReference type="InterPro" id="IPR003006">
    <property type="entry name" value="Ig/MHC_CS"/>
</dbReference>
<dbReference type="GO" id="GO:0042612">
    <property type="term" value="C:MHC class I protein complex"/>
    <property type="evidence" value="ECO:0007669"/>
    <property type="project" value="UniProtKB-KW"/>
</dbReference>
<dbReference type="GO" id="GO:0005615">
    <property type="term" value="C:extracellular space"/>
    <property type="evidence" value="ECO:0007669"/>
    <property type="project" value="TreeGrafter"/>
</dbReference>
<evidence type="ECO:0000256" key="9">
    <source>
        <dbReference type="ARBA" id="ARBA00022989"/>
    </source>
</evidence>
<feature type="signal peptide" evidence="16">
    <location>
        <begin position="1"/>
        <end position="24"/>
    </location>
</feature>
<dbReference type="PROSITE" id="PS50835">
    <property type="entry name" value="IG_LIKE"/>
    <property type="match status" value="1"/>
</dbReference>
<protein>
    <submittedName>
        <fullName evidence="19">Hereditary hemochromatosis protein-like isoform X1</fullName>
    </submittedName>
</protein>
<evidence type="ECO:0000259" key="17">
    <source>
        <dbReference type="PROSITE" id="PS50835"/>
    </source>
</evidence>
<dbReference type="CDD" id="cd07698">
    <property type="entry name" value="IgC1_MHC_I_alpha3"/>
    <property type="match status" value="1"/>
</dbReference>
<dbReference type="FunFam" id="3.30.500.10:FF:000003">
    <property type="entry name" value="IgG receptor FcRn large subunit p51"/>
    <property type="match status" value="1"/>
</dbReference>
<dbReference type="SMART" id="SM00407">
    <property type="entry name" value="IGc1"/>
    <property type="match status" value="1"/>
</dbReference>
<dbReference type="PANTHER" id="PTHR16675:SF242">
    <property type="entry name" value="MAJOR HISTOCOMPATIBILITY COMPLEX CLASS I-RELATED GENE PROTEIN"/>
    <property type="match status" value="1"/>
</dbReference>
<evidence type="ECO:0000256" key="5">
    <source>
        <dbReference type="ARBA" id="ARBA00022475"/>
    </source>
</evidence>
<dbReference type="InterPro" id="IPR036179">
    <property type="entry name" value="Ig-like_dom_sf"/>
</dbReference>
<keyword evidence="8" id="KW-0391">Immunity</keyword>
<evidence type="ECO:0000256" key="1">
    <source>
        <dbReference type="ARBA" id="ARBA00004158"/>
    </source>
</evidence>
<dbReference type="GO" id="GO:0009897">
    <property type="term" value="C:external side of plasma membrane"/>
    <property type="evidence" value="ECO:0007669"/>
    <property type="project" value="TreeGrafter"/>
</dbReference>
<dbReference type="Gene3D" id="3.30.500.10">
    <property type="entry name" value="MHC class I-like antigen recognition-like"/>
    <property type="match status" value="1"/>
</dbReference>
<comment type="similarity">
    <text evidence="14">Belongs to the MHC class I family.</text>
</comment>
<evidence type="ECO:0000256" key="3">
    <source>
        <dbReference type="ARBA" id="ARBA00004614"/>
    </source>
</evidence>
<dbReference type="InterPro" id="IPR011162">
    <property type="entry name" value="MHC_I/II-like_Ag-recog"/>
</dbReference>
<evidence type="ECO:0000256" key="13">
    <source>
        <dbReference type="ARBA" id="ARBA00037817"/>
    </source>
</evidence>
<accession>A0A6P5I939</accession>
<dbReference type="InterPro" id="IPR011161">
    <property type="entry name" value="MHC_I-like_Ag-recog"/>
</dbReference>
<evidence type="ECO:0000256" key="10">
    <source>
        <dbReference type="ARBA" id="ARBA00023136"/>
    </source>
</evidence>
<evidence type="ECO:0000313" key="19">
    <source>
        <dbReference type="RefSeq" id="XP_020818807.1"/>
    </source>
</evidence>
<dbReference type="Proteomes" id="UP000515140">
    <property type="component" value="Unplaced"/>
</dbReference>
<reference evidence="19" key="1">
    <citation type="submission" date="2025-08" db="UniProtKB">
        <authorList>
            <consortium name="RefSeq"/>
        </authorList>
    </citation>
    <scope>IDENTIFICATION</scope>
    <source>
        <tissue evidence="19">Spleen</tissue>
    </source>
</reference>
<proteinExistence type="inferred from homology"/>
<sequence>MTPDKYRDIQLLLFVMDLLPLTNARCHSLQYNFFAMVSSDGELLSYSAHGYLDGELFLHYDSESQRPEPRGTWLGNLVETDAWKKENSNLKVIGQEFKITVTKITDQSNLTTGSHTFQETLGCELHEDGDCRGFWKYGYDGEDFLIFQPETLTWEAVHPAAGSLKNAFEAEQVETKIKKAKVEGDYCDQLLNYLKFWQEKKAVFPLLNVTQQENREGKVTLRCCAYNFFPRDIKVTWMQDGHALNHRDQGGGVIQPSGDGTYQTWVSIDVHPEESNYTCHVEHQGRNQTISVPLGPVPEAKRRYWVLAALPLLVVLLLPLGYCFVVSGAEGEGTSRMASLYEL</sequence>
<feature type="chain" id="PRO_5028309447" evidence="16">
    <location>
        <begin position="25"/>
        <end position="343"/>
    </location>
</feature>
<keyword evidence="4" id="KW-0490">MHC I</keyword>
<dbReference type="PROSITE" id="PS00290">
    <property type="entry name" value="IG_MHC"/>
    <property type="match status" value="1"/>
</dbReference>
<keyword evidence="5" id="KW-1003">Cell membrane</keyword>
<dbReference type="OMA" id="EICEIYE"/>
<keyword evidence="7 16" id="KW-0732">Signal</keyword>
<dbReference type="PRINTS" id="PR01638">
    <property type="entry name" value="MHCCLASSI"/>
</dbReference>
<dbReference type="InterPro" id="IPR007110">
    <property type="entry name" value="Ig-like_dom"/>
</dbReference>
<dbReference type="SUPFAM" id="SSF48726">
    <property type="entry name" value="Immunoglobulin"/>
    <property type="match status" value="1"/>
</dbReference>
<keyword evidence="6 15" id="KW-0812">Transmembrane</keyword>
<evidence type="ECO:0000256" key="4">
    <source>
        <dbReference type="ARBA" id="ARBA00022451"/>
    </source>
</evidence>
<name>A0A6P5I939_PHACI</name>
<evidence type="ECO:0000256" key="16">
    <source>
        <dbReference type="SAM" id="SignalP"/>
    </source>
</evidence>
<dbReference type="InterPro" id="IPR003597">
    <property type="entry name" value="Ig_C1-set"/>
</dbReference>
<evidence type="ECO:0000256" key="7">
    <source>
        <dbReference type="ARBA" id="ARBA00022729"/>
    </source>
</evidence>
<dbReference type="GO" id="GO:0000139">
    <property type="term" value="C:Golgi membrane"/>
    <property type="evidence" value="ECO:0007669"/>
    <property type="project" value="UniProtKB-SubCell"/>
</dbReference>